<comment type="subcellular location">
    <subcellularLocation>
        <location evidence="10">Cell inner membrane</location>
    </subcellularLocation>
    <subcellularLocation>
        <location evidence="2">Cell membrane</location>
        <topology evidence="2">Single-pass membrane protein</topology>
    </subcellularLocation>
</comment>
<keyword evidence="5 10" id="KW-0145">Chemotaxis</keyword>
<keyword evidence="10" id="KW-0997">Cell inner membrane</keyword>
<dbReference type="EMBL" id="SLXH01000033">
    <property type="protein sequence ID" value="TCP13550.1"/>
    <property type="molecule type" value="Genomic_DNA"/>
</dbReference>
<sequence length="187" mass="20143">MSTPAPAAEPATKPAKSKKLLLIGGVLLLLLIVAGGAAAWFMSQKQALDENGEPIAAAPKAAVAPTFLPLENMVVNLADPGGDRFVQLGITLELADDKTADKVKQYMPSVRSSILMLLSQRTAEDLLLLEGKEKLALDIQREVARPLGFRANEARNARPADAEGDDPPPRRQQNPVRRVLFSSFIIQ</sequence>
<evidence type="ECO:0000256" key="1">
    <source>
        <dbReference type="ARBA" id="ARBA00002254"/>
    </source>
</evidence>
<dbReference type="Pfam" id="PF03748">
    <property type="entry name" value="FliL"/>
    <property type="match status" value="1"/>
</dbReference>
<feature type="compositionally biased region" description="Basic and acidic residues" evidence="11">
    <location>
        <begin position="152"/>
        <end position="161"/>
    </location>
</feature>
<dbReference type="AlphaFoldDB" id="A0A4R2N1X2"/>
<evidence type="ECO:0000256" key="7">
    <source>
        <dbReference type="ARBA" id="ARBA00022779"/>
    </source>
</evidence>
<keyword evidence="8 10" id="KW-1133">Transmembrane helix</keyword>
<dbReference type="RefSeq" id="WP_241524991.1">
    <property type="nucleotide sequence ID" value="NZ_QXNC01000028.1"/>
</dbReference>
<evidence type="ECO:0000256" key="10">
    <source>
        <dbReference type="RuleBase" id="RU364125"/>
    </source>
</evidence>
<evidence type="ECO:0000256" key="2">
    <source>
        <dbReference type="ARBA" id="ARBA00004162"/>
    </source>
</evidence>
<protein>
    <recommendedName>
        <fullName evidence="10">Flagellar protein FliL</fullName>
    </recommendedName>
</protein>
<evidence type="ECO:0000256" key="8">
    <source>
        <dbReference type="ARBA" id="ARBA00022989"/>
    </source>
</evidence>
<name>A0A4R2N1X2_9BURK</name>
<dbReference type="GO" id="GO:0009425">
    <property type="term" value="C:bacterial-type flagellum basal body"/>
    <property type="evidence" value="ECO:0007669"/>
    <property type="project" value="InterPro"/>
</dbReference>
<keyword evidence="12" id="KW-0966">Cell projection</keyword>
<keyword evidence="4" id="KW-1003">Cell membrane</keyword>
<keyword evidence="9 10" id="KW-0472">Membrane</keyword>
<evidence type="ECO:0000256" key="3">
    <source>
        <dbReference type="ARBA" id="ARBA00008281"/>
    </source>
</evidence>
<feature type="region of interest" description="Disordered" evidence="11">
    <location>
        <begin position="150"/>
        <end position="174"/>
    </location>
</feature>
<feature type="transmembrane region" description="Helical" evidence="10">
    <location>
        <begin position="20"/>
        <end position="42"/>
    </location>
</feature>
<keyword evidence="7 10" id="KW-0283">Flagellar rotation</keyword>
<evidence type="ECO:0000256" key="4">
    <source>
        <dbReference type="ARBA" id="ARBA00022475"/>
    </source>
</evidence>
<accession>A0A4R2N1X2</accession>
<dbReference type="InterPro" id="IPR005503">
    <property type="entry name" value="FliL"/>
</dbReference>
<comment type="similarity">
    <text evidence="3 10">Belongs to the FliL family.</text>
</comment>
<evidence type="ECO:0000256" key="6">
    <source>
        <dbReference type="ARBA" id="ARBA00022692"/>
    </source>
</evidence>
<keyword evidence="6 10" id="KW-0812">Transmembrane</keyword>
<dbReference type="PANTHER" id="PTHR35091:SF2">
    <property type="entry name" value="FLAGELLAR PROTEIN FLIL"/>
    <property type="match status" value="1"/>
</dbReference>
<evidence type="ECO:0000313" key="12">
    <source>
        <dbReference type="EMBL" id="TCP13550.1"/>
    </source>
</evidence>
<dbReference type="Proteomes" id="UP000295182">
    <property type="component" value="Unassembled WGS sequence"/>
</dbReference>
<keyword evidence="13" id="KW-1185">Reference proteome</keyword>
<evidence type="ECO:0000256" key="9">
    <source>
        <dbReference type="ARBA" id="ARBA00023136"/>
    </source>
</evidence>
<evidence type="ECO:0000256" key="5">
    <source>
        <dbReference type="ARBA" id="ARBA00022500"/>
    </source>
</evidence>
<evidence type="ECO:0000256" key="11">
    <source>
        <dbReference type="SAM" id="MobiDB-lite"/>
    </source>
</evidence>
<dbReference type="GO" id="GO:0005886">
    <property type="term" value="C:plasma membrane"/>
    <property type="evidence" value="ECO:0007669"/>
    <property type="project" value="UniProtKB-SubCell"/>
</dbReference>
<evidence type="ECO:0000313" key="13">
    <source>
        <dbReference type="Proteomes" id="UP000295182"/>
    </source>
</evidence>
<dbReference type="PANTHER" id="PTHR35091">
    <property type="entry name" value="FLAGELLAR PROTEIN FLIL"/>
    <property type="match status" value="1"/>
</dbReference>
<comment type="caution">
    <text evidence="12">The sequence shown here is derived from an EMBL/GenBank/DDBJ whole genome shotgun (WGS) entry which is preliminary data.</text>
</comment>
<reference evidence="12 13" key="1">
    <citation type="submission" date="2019-03" db="EMBL/GenBank/DDBJ databases">
        <title>Genomic Encyclopedia of Type Strains, Phase IV (KMG-IV): sequencing the most valuable type-strain genomes for metagenomic binning, comparative biology and taxonomic classification.</title>
        <authorList>
            <person name="Goeker M."/>
        </authorList>
    </citation>
    <scope>NUCLEOTIDE SEQUENCE [LARGE SCALE GENOMIC DNA]</scope>
    <source>
        <strain evidence="12 13">DSM 1837</strain>
    </source>
</reference>
<organism evidence="12 13">
    <name type="scientific">Simplicispira metamorpha</name>
    <dbReference type="NCBI Taxonomy" id="80881"/>
    <lineage>
        <taxon>Bacteria</taxon>
        <taxon>Pseudomonadati</taxon>
        <taxon>Pseudomonadota</taxon>
        <taxon>Betaproteobacteria</taxon>
        <taxon>Burkholderiales</taxon>
        <taxon>Comamonadaceae</taxon>
        <taxon>Simplicispira</taxon>
    </lineage>
</organism>
<proteinExistence type="inferred from homology"/>
<keyword evidence="12" id="KW-0969">Cilium</keyword>
<dbReference type="GO" id="GO:0006935">
    <property type="term" value="P:chemotaxis"/>
    <property type="evidence" value="ECO:0007669"/>
    <property type="project" value="UniProtKB-KW"/>
</dbReference>
<dbReference type="GO" id="GO:0071978">
    <property type="term" value="P:bacterial-type flagellum-dependent swarming motility"/>
    <property type="evidence" value="ECO:0007669"/>
    <property type="project" value="TreeGrafter"/>
</dbReference>
<comment type="function">
    <text evidence="1 10">Controls the rotational direction of flagella during chemotaxis.</text>
</comment>
<keyword evidence="12" id="KW-0282">Flagellum</keyword>
<gene>
    <name evidence="12" type="ORF">EV674_13320</name>
</gene>